<keyword evidence="4" id="KW-0408">Iron</keyword>
<sequence>MRMFLVLLLAAASAAAQQQYDLVVYGGTAAGFATAVSGARQGLKTALLEPRNHIGGMISGGLSGTDVGRREVIGGLSLEFYYRAGQRYQMDRHLQELSWMPEPGVAESLMREMLKEAGVTLLEHHRLREKDGVKREGSRVTEIVTENGARFRAKVFADATYEGDLMAQSKVTYTYGREGISQYGESLAGVRAVTESHQFAVDIPARDEQGKLLPEVSAEPRGEPGTADKRIQAYNFRVIATNVPENRLPWPKPDGYDPKRYELLARYLTAMTKYMGRPVNFNEVGLFRIIPNGKLDLNNRGGFSTDYIGKNYGYPEGTYAERAKIWKEHEDYQKGFYYFLANDPRVPKELQDEVRSYGLPKDEFQDTGHWPNQLYVREARRMVGEFVSTQKDLQTERTKPDAIGMGSYNSDSHNLQRFVNAKGFVENEGDVQVPVQPYQIPYRVLVPKKSEVTNLLVPVCFSASHIAYSSMRMEPQYMILGHAAGIAAALAIRGGSTLQDINVPELQKKLKDEGAVFEAGIEFQNQGLATIRKRYAPAPRKGPVPWDRRAAK</sequence>
<dbReference type="InterPro" id="IPR036188">
    <property type="entry name" value="FAD/NAD-bd_sf"/>
</dbReference>
<feature type="signal peptide" evidence="6">
    <location>
        <begin position="1"/>
        <end position="16"/>
    </location>
</feature>
<keyword evidence="2" id="KW-0479">Metal-binding</keyword>
<dbReference type="PANTHER" id="PTHR43498:SF1">
    <property type="entry name" value="COB--COM HETERODISULFIDE REDUCTASE IRON-SULFUR SUBUNIT A"/>
    <property type="match status" value="1"/>
</dbReference>
<evidence type="ECO:0000256" key="1">
    <source>
        <dbReference type="ARBA" id="ARBA00022485"/>
    </source>
</evidence>
<name>A0A7S7SP00_PALFE</name>
<evidence type="ECO:0000256" key="3">
    <source>
        <dbReference type="ARBA" id="ARBA00023002"/>
    </source>
</evidence>
<evidence type="ECO:0000256" key="6">
    <source>
        <dbReference type="SAM" id="SignalP"/>
    </source>
</evidence>
<evidence type="ECO:0000256" key="4">
    <source>
        <dbReference type="ARBA" id="ARBA00023004"/>
    </source>
</evidence>
<keyword evidence="8" id="KW-1185">Reference proteome</keyword>
<dbReference type="RefSeq" id="WP_194452696.1">
    <property type="nucleotide sequence ID" value="NZ_CP063849.1"/>
</dbReference>
<dbReference type="KEGG" id="pfer:IRI77_14175"/>
<dbReference type="GO" id="GO:0016491">
    <property type="term" value="F:oxidoreductase activity"/>
    <property type="evidence" value="ECO:0007669"/>
    <property type="project" value="UniProtKB-KW"/>
</dbReference>
<dbReference type="SUPFAM" id="SSF51905">
    <property type="entry name" value="FAD/NAD(P)-binding domain"/>
    <property type="match status" value="1"/>
</dbReference>
<organism evidence="7 8">
    <name type="scientific">Paludibaculum fermentans</name>
    <dbReference type="NCBI Taxonomy" id="1473598"/>
    <lineage>
        <taxon>Bacteria</taxon>
        <taxon>Pseudomonadati</taxon>
        <taxon>Acidobacteriota</taxon>
        <taxon>Terriglobia</taxon>
        <taxon>Bryobacterales</taxon>
        <taxon>Bryobacteraceae</taxon>
        <taxon>Paludibaculum</taxon>
    </lineage>
</organism>
<proteinExistence type="predicted"/>
<dbReference type="PANTHER" id="PTHR43498">
    <property type="entry name" value="FERREDOXIN:COB-COM HETERODISULFIDE REDUCTASE SUBUNIT A"/>
    <property type="match status" value="1"/>
</dbReference>
<dbReference type="AlphaFoldDB" id="A0A7S7SP00"/>
<keyword evidence="1" id="KW-0004">4Fe-4S</keyword>
<feature type="chain" id="PRO_5032449811" evidence="6">
    <location>
        <begin position="17"/>
        <end position="552"/>
    </location>
</feature>
<dbReference type="EMBL" id="CP063849">
    <property type="protein sequence ID" value="QOY91041.1"/>
    <property type="molecule type" value="Genomic_DNA"/>
</dbReference>
<evidence type="ECO:0000313" key="8">
    <source>
        <dbReference type="Proteomes" id="UP000593892"/>
    </source>
</evidence>
<keyword evidence="6" id="KW-0732">Signal</keyword>
<dbReference type="InterPro" id="IPR039650">
    <property type="entry name" value="HdrA-like"/>
</dbReference>
<evidence type="ECO:0000256" key="5">
    <source>
        <dbReference type="ARBA" id="ARBA00023014"/>
    </source>
</evidence>
<accession>A0A7S7SP00</accession>
<dbReference type="GO" id="GO:0046872">
    <property type="term" value="F:metal ion binding"/>
    <property type="evidence" value="ECO:0007669"/>
    <property type="project" value="UniProtKB-KW"/>
</dbReference>
<dbReference type="Proteomes" id="UP000593892">
    <property type="component" value="Chromosome"/>
</dbReference>
<gene>
    <name evidence="7" type="ORF">IRI77_14175</name>
</gene>
<evidence type="ECO:0000256" key="2">
    <source>
        <dbReference type="ARBA" id="ARBA00022723"/>
    </source>
</evidence>
<keyword evidence="3" id="KW-0560">Oxidoreductase</keyword>
<dbReference type="Pfam" id="PF12831">
    <property type="entry name" value="FAD_oxidored"/>
    <property type="match status" value="1"/>
</dbReference>
<reference evidence="7 8" key="1">
    <citation type="submission" date="2020-10" db="EMBL/GenBank/DDBJ databases">
        <title>Complete genome sequence of Paludibaculum fermentans P105T, a facultatively anaerobic acidobacterium capable of dissimilatory Fe(III) reduction.</title>
        <authorList>
            <person name="Dedysh S.N."/>
            <person name="Beletsky A.V."/>
            <person name="Kulichevskaya I.S."/>
            <person name="Mardanov A.V."/>
            <person name="Ravin N.V."/>
        </authorList>
    </citation>
    <scope>NUCLEOTIDE SEQUENCE [LARGE SCALE GENOMIC DNA]</scope>
    <source>
        <strain evidence="7 8">P105</strain>
    </source>
</reference>
<evidence type="ECO:0000313" key="7">
    <source>
        <dbReference type="EMBL" id="QOY91041.1"/>
    </source>
</evidence>
<protein>
    <submittedName>
        <fullName evidence="7">FAD-dependent oxidoreductase</fullName>
    </submittedName>
</protein>
<dbReference type="Gene3D" id="3.50.50.60">
    <property type="entry name" value="FAD/NAD(P)-binding domain"/>
    <property type="match status" value="1"/>
</dbReference>
<keyword evidence="5" id="KW-0411">Iron-sulfur</keyword>
<dbReference type="GO" id="GO:0051539">
    <property type="term" value="F:4 iron, 4 sulfur cluster binding"/>
    <property type="evidence" value="ECO:0007669"/>
    <property type="project" value="UniProtKB-KW"/>
</dbReference>